<dbReference type="GO" id="GO:0019752">
    <property type="term" value="P:carboxylic acid metabolic process"/>
    <property type="evidence" value="ECO:0007669"/>
    <property type="project" value="InterPro"/>
</dbReference>
<dbReference type="AlphaFoldDB" id="A0A1I2AE44"/>
<gene>
    <name evidence="8" type="ORF">SAMN04488541_1001138</name>
</gene>
<evidence type="ECO:0000256" key="1">
    <source>
        <dbReference type="ARBA" id="ARBA00001933"/>
    </source>
</evidence>
<evidence type="ECO:0000256" key="4">
    <source>
        <dbReference type="ARBA" id="ARBA00022898"/>
    </source>
</evidence>
<comment type="cofactor">
    <cofactor evidence="1 6 7">
        <name>pyridoxal 5'-phosphate</name>
        <dbReference type="ChEBI" id="CHEBI:597326"/>
    </cofactor>
</comment>
<evidence type="ECO:0000256" key="5">
    <source>
        <dbReference type="ARBA" id="ARBA00023239"/>
    </source>
</evidence>
<dbReference type="PANTHER" id="PTHR11999">
    <property type="entry name" value="GROUP II PYRIDOXAL-5-PHOSPHATE DECARBOXYLASE"/>
    <property type="match status" value="1"/>
</dbReference>
<dbReference type="Pfam" id="PF00282">
    <property type="entry name" value="Pyridoxal_deC"/>
    <property type="match status" value="1"/>
</dbReference>
<dbReference type="Proteomes" id="UP000199513">
    <property type="component" value="Unassembled WGS sequence"/>
</dbReference>
<dbReference type="PANTHER" id="PTHR11999:SF70">
    <property type="entry name" value="MIP05841P"/>
    <property type="match status" value="1"/>
</dbReference>
<dbReference type="InterPro" id="IPR002129">
    <property type="entry name" value="PyrdxlP-dep_de-COase"/>
</dbReference>
<dbReference type="PRINTS" id="PR00800">
    <property type="entry name" value="YHDCRBOXLASE"/>
</dbReference>
<evidence type="ECO:0000256" key="6">
    <source>
        <dbReference type="PIRSR" id="PIRSR602129-50"/>
    </source>
</evidence>
<dbReference type="InterPro" id="IPR021115">
    <property type="entry name" value="Pyridoxal-P_BS"/>
</dbReference>
<evidence type="ECO:0000313" key="8">
    <source>
        <dbReference type="EMBL" id="SFE42284.1"/>
    </source>
</evidence>
<sequence length="470" mass="53880">MNISNFRKYAHQVADWMADYYEHIEQYPVLAQVKPKEIYEQIPENPPQRGESFESIFADFQQVIMKGMTHWQHPSFFAYFNANASPPSVLAEMLIATMGAQCMIWQTSPSAAELEERMMEWLAQMCEIPADFHGVIQDTASTATLCALLCARERYTNYQINEKGFANSPRFTAYCSEETHSSIEKDIKIAGLGKENLRKIPTDEAFAMLPEQLEEAIKKDLALGLTPLFVTATIGSTSSTAIDPLRKIGEVCKKYQIWLHVDAAYAGNAMILPEKRYMIDGVELADSYLFNPHKWLLTNFDCTAFYVKDKGNLIRTFEILPEYLKTKNDQVVNNYRDWGIQLGRRFRALKLWFVLRTYGVEGLQNILRTHLQLANYFAEQLFKNPDFELIAPISLNLVCFRYKPAHVQDEQVLEVINKKIMDNLNASGKVFLTHTKLRGIFTLRVVIGQTFVNQSHVDNLLALINAQIEK</sequence>
<proteinExistence type="inferred from homology"/>
<dbReference type="GO" id="GO:0016831">
    <property type="term" value="F:carboxy-lyase activity"/>
    <property type="evidence" value="ECO:0007669"/>
    <property type="project" value="UniProtKB-KW"/>
</dbReference>
<dbReference type="OrthoDB" id="9803665at2"/>
<evidence type="ECO:0000313" key="9">
    <source>
        <dbReference type="Proteomes" id="UP000199513"/>
    </source>
</evidence>
<dbReference type="Gene3D" id="1.20.1340.10">
    <property type="entry name" value="dopa decarboxylase, N-terminal domain"/>
    <property type="match status" value="1"/>
</dbReference>
<dbReference type="Gene3D" id="3.90.1150.10">
    <property type="entry name" value="Aspartate Aminotransferase, domain 1"/>
    <property type="match status" value="1"/>
</dbReference>
<name>A0A1I2AE44_9BACT</name>
<dbReference type="EMBL" id="FONY01000001">
    <property type="protein sequence ID" value="SFE42284.1"/>
    <property type="molecule type" value="Genomic_DNA"/>
</dbReference>
<dbReference type="InterPro" id="IPR010977">
    <property type="entry name" value="Aromatic_deC"/>
</dbReference>
<dbReference type="RefSeq" id="WP_091538340.1">
    <property type="nucleotide sequence ID" value="NZ_FONY01000001.1"/>
</dbReference>
<evidence type="ECO:0000256" key="3">
    <source>
        <dbReference type="ARBA" id="ARBA00022793"/>
    </source>
</evidence>
<keyword evidence="9" id="KW-1185">Reference proteome</keyword>
<dbReference type="CDD" id="cd06450">
    <property type="entry name" value="DOPA_deC_like"/>
    <property type="match status" value="1"/>
</dbReference>
<keyword evidence="4 6" id="KW-0663">Pyridoxal phosphate</keyword>
<feature type="modified residue" description="N6-(pyridoxal phosphate)lysine" evidence="6">
    <location>
        <position position="294"/>
    </location>
</feature>
<evidence type="ECO:0000256" key="2">
    <source>
        <dbReference type="ARBA" id="ARBA00009533"/>
    </source>
</evidence>
<dbReference type="GO" id="GO:0005737">
    <property type="term" value="C:cytoplasm"/>
    <property type="evidence" value="ECO:0007669"/>
    <property type="project" value="TreeGrafter"/>
</dbReference>
<organism evidence="8 9">
    <name type="scientific">Thermoflexibacter ruber</name>
    <dbReference type="NCBI Taxonomy" id="1003"/>
    <lineage>
        <taxon>Bacteria</taxon>
        <taxon>Pseudomonadati</taxon>
        <taxon>Bacteroidota</taxon>
        <taxon>Cytophagia</taxon>
        <taxon>Cytophagales</taxon>
        <taxon>Thermoflexibacteraceae</taxon>
        <taxon>Thermoflexibacter</taxon>
    </lineage>
</organism>
<dbReference type="GO" id="GO:0030170">
    <property type="term" value="F:pyridoxal phosphate binding"/>
    <property type="evidence" value="ECO:0007669"/>
    <property type="project" value="InterPro"/>
</dbReference>
<reference evidence="9" key="1">
    <citation type="submission" date="2016-10" db="EMBL/GenBank/DDBJ databases">
        <authorList>
            <person name="Varghese N."/>
            <person name="Submissions S."/>
        </authorList>
    </citation>
    <scope>NUCLEOTIDE SEQUENCE [LARGE SCALE GENOMIC DNA]</scope>
    <source>
        <strain>GEY</strain>
        <strain evidence="9">DSM 9560</strain>
    </source>
</reference>
<protein>
    <submittedName>
        <fullName evidence="8">Aromatic-L-amino-acid decarboxylase</fullName>
    </submittedName>
</protein>
<keyword evidence="5 7" id="KW-0456">Lyase</keyword>
<dbReference type="PROSITE" id="PS00392">
    <property type="entry name" value="DDC_GAD_HDC_YDC"/>
    <property type="match status" value="1"/>
</dbReference>
<comment type="similarity">
    <text evidence="2 7">Belongs to the group II decarboxylase family.</text>
</comment>
<dbReference type="InterPro" id="IPR015422">
    <property type="entry name" value="PyrdxlP-dep_Trfase_small"/>
</dbReference>
<keyword evidence="3" id="KW-0210">Decarboxylase</keyword>
<evidence type="ECO:0000256" key="7">
    <source>
        <dbReference type="RuleBase" id="RU000382"/>
    </source>
</evidence>
<dbReference type="SUPFAM" id="SSF53383">
    <property type="entry name" value="PLP-dependent transferases"/>
    <property type="match status" value="1"/>
</dbReference>
<dbReference type="Gene3D" id="3.40.640.10">
    <property type="entry name" value="Type I PLP-dependent aspartate aminotransferase-like (Major domain)"/>
    <property type="match status" value="1"/>
</dbReference>
<dbReference type="STRING" id="1003.SAMN04488541_1001138"/>
<dbReference type="GO" id="GO:0006520">
    <property type="term" value="P:amino acid metabolic process"/>
    <property type="evidence" value="ECO:0007669"/>
    <property type="project" value="InterPro"/>
</dbReference>
<dbReference type="InterPro" id="IPR015424">
    <property type="entry name" value="PyrdxlP-dep_Trfase"/>
</dbReference>
<dbReference type="InterPro" id="IPR015421">
    <property type="entry name" value="PyrdxlP-dep_Trfase_major"/>
</dbReference>
<accession>A0A1I2AE44</accession>